<dbReference type="Proteomes" id="UP000092124">
    <property type="component" value="Unassembled WGS sequence"/>
</dbReference>
<protein>
    <recommendedName>
        <fullName evidence="2">C19orf38 Ig domain-containing protein</fullName>
    </recommendedName>
</protein>
<dbReference type="EMBL" id="LZPO01020470">
    <property type="protein sequence ID" value="OBS79435.1"/>
    <property type="molecule type" value="Genomic_DNA"/>
</dbReference>
<reference evidence="3 4" key="1">
    <citation type="submission" date="2016-06" db="EMBL/GenBank/DDBJ databases">
        <title>The Draft Genome Sequence and Annotation of the Desert Woodrat Neotoma lepida.</title>
        <authorList>
            <person name="Campbell M."/>
            <person name="Oakeson K.F."/>
            <person name="Yandell M."/>
            <person name="Halpert J.R."/>
            <person name="Dearing D."/>
        </authorList>
    </citation>
    <scope>NUCLEOTIDE SEQUENCE [LARGE SCALE GENOMIC DNA]</scope>
    <source>
        <strain evidence="3">417</strain>
        <tissue evidence="3">Liver</tissue>
    </source>
</reference>
<keyword evidence="1" id="KW-0812">Transmembrane</keyword>
<evidence type="ECO:0000259" key="2">
    <source>
        <dbReference type="Pfam" id="PF17737"/>
    </source>
</evidence>
<organism evidence="3 4">
    <name type="scientific">Neotoma lepida</name>
    <name type="common">Desert woodrat</name>
    <dbReference type="NCBI Taxonomy" id="56216"/>
    <lineage>
        <taxon>Eukaryota</taxon>
        <taxon>Metazoa</taxon>
        <taxon>Chordata</taxon>
        <taxon>Craniata</taxon>
        <taxon>Vertebrata</taxon>
        <taxon>Euteleostomi</taxon>
        <taxon>Mammalia</taxon>
        <taxon>Eutheria</taxon>
        <taxon>Euarchontoglires</taxon>
        <taxon>Glires</taxon>
        <taxon>Rodentia</taxon>
        <taxon>Myomorpha</taxon>
        <taxon>Muroidea</taxon>
        <taxon>Cricetidae</taxon>
        <taxon>Neotominae</taxon>
        <taxon>Neotoma</taxon>
    </lineage>
</organism>
<proteinExistence type="predicted"/>
<dbReference type="SUPFAM" id="SSF48726">
    <property type="entry name" value="Immunoglobulin"/>
    <property type="match status" value="1"/>
</dbReference>
<evidence type="ECO:0000313" key="4">
    <source>
        <dbReference type="Proteomes" id="UP000092124"/>
    </source>
</evidence>
<feature type="non-terminal residue" evidence="3">
    <location>
        <position position="227"/>
    </location>
</feature>
<keyword evidence="4" id="KW-1185">Reference proteome</keyword>
<keyword evidence="1" id="KW-1133">Transmembrane helix</keyword>
<comment type="caution">
    <text evidence="3">The sequence shown here is derived from an EMBL/GenBank/DDBJ whole genome shotgun (WGS) entry which is preliminary data.</text>
</comment>
<gene>
    <name evidence="3" type="ORF">A6R68_18186</name>
</gene>
<dbReference type="STRING" id="56216.A0A1A6HN76"/>
<dbReference type="AlphaFoldDB" id="A0A1A6HN76"/>
<dbReference type="PANTHER" id="PTHR36859">
    <property type="entry name" value="PROTEIN HIDE1"/>
    <property type="match status" value="1"/>
</dbReference>
<dbReference type="OrthoDB" id="9219586at2759"/>
<feature type="non-terminal residue" evidence="3">
    <location>
        <position position="1"/>
    </location>
</feature>
<dbReference type="InterPro" id="IPR041066">
    <property type="entry name" value="C19orf38_Ig"/>
</dbReference>
<sequence>GSDGVTGCVFGEGVGTGENHFWCPTGWQGAPDPRGLSQLSQPYMGREMPWTILLFASGSLAIPAPSIFQVPPYPSSQDDPIYISCTAPEDFLGANFTLFRGGEVVQLLQAPSDQPGVTFNVTGGGNEAAEGNFHCQYSVMGEHGQLQLSDLSQPVQVFFPVPAWIMVLSLSLAGAVLLLTGLVAVAVVVRKAKIKNLQKQRERDSCWAQINFTNTDMSFDNSLFAIS</sequence>
<feature type="transmembrane region" description="Helical" evidence="1">
    <location>
        <begin position="163"/>
        <end position="189"/>
    </location>
</feature>
<dbReference type="InterPro" id="IPR040438">
    <property type="entry name" value="HIDE1"/>
</dbReference>
<dbReference type="Pfam" id="PF17737">
    <property type="entry name" value="Ig_C19orf38"/>
    <property type="match status" value="1"/>
</dbReference>
<dbReference type="InterPro" id="IPR036179">
    <property type="entry name" value="Ig-like_dom_sf"/>
</dbReference>
<keyword evidence="1" id="KW-0472">Membrane</keyword>
<evidence type="ECO:0000313" key="3">
    <source>
        <dbReference type="EMBL" id="OBS79435.1"/>
    </source>
</evidence>
<name>A0A1A6HN76_NEOLE</name>
<evidence type="ECO:0000256" key="1">
    <source>
        <dbReference type="SAM" id="Phobius"/>
    </source>
</evidence>
<feature type="domain" description="C19orf38 Ig" evidence="2">
    <location>
        <begin position="69"/>
        <end position="159"/>
    </location>
</feature>
<dbReference type="PANTHER" id="PTHR36859:SF1">
    <property type="entry name" value="PROTEIN HIDE1"/>
    <property type="match status" value="1"/>
</dbReference>
<accession>A0A1A6HN76</accession>